<accession>A0A7R9BI50</accession>
<feature type="region of interest" description="Disordered" evidence="1">
    <location>
        <begin position="905"/>
        <end position="939"/>
    </location>
</feature>
<organism evidence="2">
    <name type="scientific">Notodromas monacha</name>
    <dbReference type="NCBI Taxonomy" id="399045"/>
    <lineage>
        <taxon>Eukaryota</taxon>
        <taxon>Metazoa</taxon>
        <taxon>Ecdysozoa</taxon>
        <taxon>Arthropoda</taxon>
        <taxon>Crustacea</taxon>
        <taxon>Oligostraca</taxon>
        <taxon>Ostracoda</taxon>
        <taxon>Podocopa</taxon>
        <taxon>Podocopida</taxon>
        <taxon>Cypridocopina</taxon>
        <taxon>Cypridoidea</taxon>
        <taxon>Cyprididae</taxon>
        <taxon>Notodromas</taxon>
    </lineage>
</organism>
<dbReference type="EMBL" id="OA882278">
    <property type="protein sequence ID" value="CAD7274372.1"/>
    <property type="molecule type" value="Genomic_DNA"/>
</dbReference>
<feature type="compositionally biased region" description="Basic and acidic residues" evidence="1">
    <location>
        <begin position="454"/>
        <end position="466"/>
    </location>
</feature>
<evidence type="ECO:0000313" key="2">
    <source>
        <dbReference type="EMBL" id="CAD7274372.1"/>
    </source>
</evidence>
<feature type="region of interest" description="Disordered" evidence="1">
    <location>
        <begin position="454"/>
        <end position="518"/>
    </location>
</feature>
<feature type="region of interest" description="Disordered" evidence="1">
    <location>
        <begin position="1"/>
        <end position="66"/>
    </location>
</feature>
<dbReference type="OrthoDB" id="1918685at2759"/>
<gene>
    <name evidence="2" type="ORF">NMOB1V02_LOCUS2207</name>
</gene>
<feature type="region of interest" description="Disordered" evidence="1">
    <location>
        <begin position="306"/>
        <end position="360"/>
    </location>
</feature>
<reference evidence="2" key="1">
    <citation type="submission" date="2020-11" db="EMBL/GenBank/DDBJ databases">
        <authorList>
            <person name="Tran Van P."/>
        </authorList>
    </citation>
    <scope>NUCLEOTIDE SEQUENCE</scope>
</reference>
<protein>
    <submittedName>
        <fullName evidence="2">Uncharacterized protein</fullName>
    </submittedName>
</protein>
<keyword evidence="3" id="KW-1185">Reference proteome</keyword>
<dbReference type="EMBL" id="CAJPEX010000241">
    <property type="protein sequence ID" value="CAG0914524.1"/>
    <property type="molecule type" value="Genomic_DNA"/>
</dbReference>
<evidence type="ECO:0000256" key="1">
    <source>
        <dbReference type="SAM" id="MobiDB-lite"/>
    </source>
</evidence>
<feature type="compositionally biased region" description="Acidic residues" evidence="1">
    <location>
        <begin position="924"/>
        <end position="938"/>
    </location>
</feature>
<dbReference type="Proteomes" id="UP000678499">
    <property type="component" value="Unassembled WGS sequence"/>
</dbReference>
<proteinExistence type="predicted"/>
<name>A0A7R9BI50_9CRUS</name>
<feature type="compositionally biased region" description="Polar residues" evidence="1">
    <location>
        <begin position="26"/>
        <end position="42"/>
    </location>
</feature>
<dbReference type="AlphaFoldDB" id="A0A7R9BI50"/>
<evidence type="ECO:0000313" key="3">
    <source>
        <dbReference type="Proteomes" id="UP000678499"/>
    </source>
</evidence>
<feature type="compositionally biased region" description="Low complexity" evidence="1">
    <location>
        <begin position="1"/>
        <end position="17"/>
    </location>
</feature>
<sequence length="1003" mass="109361">MSVSAASDHASSLSSASRRMTRRLNTDTGVSGDNLNRVNHSIGTKVGKITEQTYKKVSPPKSNPKLLKSCNEKSQLNHCPAEDAITLKPVGNKMLKENNALTDSRGSTKQTADKTNLLESVFTQDAESAFSHSKASPDKLLLPEDDIEARLVQIFGAENDELQRGFQSKETVESSINTLPLSPQDPPTAIDIESNCGDDPEIADILVCGKCKVMYQDVESFVNHKKFDCKPDHHEADLKRSVYTKRKTISFKPTQAKSLSKNKNVTRTLKAPAEPVHKTYSEVLDDSKRRSSKLKAMELVKSWVKPSSPFSPEVSADEDSPSDGISSSETVKVSVARGRKRTVPNLESSQPKRSRVGDPGEEFILEPAEPGVDYQNLCPTLATSQQKGFEVVKKPPLIAPKKPNIDDIVKVQENRNVVLVTFKNSPVEEPVEPVEPEPDKSLLSKPKPFFITERVKADKSDADSRRAAAAPKPPKFPPARRAFDSRPRFGRVPSPTGDSVGSRPGIDRRRDLGKRRHYGNHDRKIPDFLELVPVTMADGYTIEYRLMEKEHAEGIKQNSALAKKEVKWPTAIKHVGERRSPTFHPNVNLSPHEVLGSSIARLLDEEGAGTNHNIELNINEDGQLQFRRVDTSGLLDAAVANMHDVALSGLMNVNVGSTLSSIENTIVTPAQKTPISSVLSPLMEGNGGVKPRTKCGNPELRGMFVVGSRPEISEEVRESRGMKKDQEQQMTLEDAVLPVEEEPSMTFMAFPNASGDGHTVVAIPDDGNPEHEAVRQQLYAVGGFVIDDPETINAARIAAAAENQDMEHADGGQESEETEIITDGNLGATVITSDDGTQQLILPADAEAQLASLINAQHNGASTEQRMFFFEDEAGNQFLSLTPSGGSLDDSEDVKFVKEQDKVEDLLGTKGHAPTMSMLSGEEPNSEDDDDDDDEDDTKADATIDLNTLANLVVEVSGGAVDAAEALKAAGAPRIPRPADDDDVDDHRMIFMLPDGQMLVDDA</sequence>